<sequence>MPATGISPLLDRRPELSGLAAKLTAFLDTHLPEPVCEGGPRPDWLALRARAAAAGLTGIDVTFPDEFGDGSQGELPAEFSAEQGEPGEPRGRVAQGMAMFLAGQRDCDAREIFSTGHAAMPLRYGSPALVRHTREKVVGAGELAGIASSEPHSGSDLRGFRTVLVDHGDHFTLSGSKGLISRVEEAYGFVVFCKLVDRADAGRTDLRDVPLSAVWVPADAAGVLTETTDPMGMRGWSFGHLHFVDTRLDKDFLLGEPGDGRRIFDTHFSAWRLMMSLVCLGAAAAAIQESAARTRARTVARMPLAAIPSVAARLGTAAAEVEAATAWCFALLERIDQGETDVAACSAAKALATDTAYRAVDLALQLHGSEGYTKHTPMEKRLRDIRGLRIADGPNDTLYSVLAHALLAEGHQAGDHQAGDARLLAARR</sequence>
<name>A0A1E7NFC5_KITAU</name>
<feature type="region of interest" description="Disordered" evidence="7">
    <location>
        <begin position="66"/>
        <end position="89"/>
    </location>
</feature>
<feature type="domain" description="Acyl-CoA oxidase/dehydrogenase middle" evidence="9">
    <location>
        <begin position="146"/>
        <end position="245"/>
    </location>
</feature>
<dbReference type="InterPro" id="IPR050741">
    <property type="entry name" value="Acyl-CoA_dehydrogenase"/>
</dbReference>
<dbReference type="InterPro" id="IPR046373">
    <property type="entry name" value="Acyl-CoA_Oxase/DH_mid-dom_sf"/>
</dbReference>
<keyword evidence="4 6" id="KW-0274">FAD</keyword>
<dbReference type="Pfam" id="PF02770">
    <property type="entry name" value="Acyl-CoA_dh_M"/>
    <property type="match status" value="1"/>
</dbReference>
<dbReference type="RefSeq" id="WP_050367012.1">
    <property type="nucleotide sequence ID" value="NZ_JBEZYM010000084.1"/>
</dbReference>
<evidence type="ECO:0000256" key="5">
    <source>
        <dbReference type="ARBA" id="ARBA00023002"/>
    </source>
</evidence>
<organism evidence="10 11">
    <name type="scientific">Kitasatospora aureofaciens</name>
    <name type="common">Streptomyces aureofaciens</name>
    <dbReference type="NCBI Taxonomy" id="1894"/>
    <lineage>
        <taxon>Bacteria</taxon>
        <taxon>Bacillati</taxon>
        <taxon>Actinomycetota</taxon>
        <taxon>Actinomycetes</taxon>
        <taxon>Kitasatosporales</taxon>
        <taxon>Streptomycetaceae</taxon>
        <taxon>Kitasatospora</taxon>
    </lineage>
</organism>
<proteinExistence type="inferred from homology"/>
<dbReference type="Gene3D" id="1.10.540.10">
    <property type="entry name" value="Acyl-CoA dehydrogenase/oxidase, N-terminal domain"/>
    <property type="match status" value="1"/>
</dbReference>
<evidence type="ECO:0000259" key="9">
    <source>
        <dbReference type="Pfam" id="PF02770"/>
    </source>
</evidence>
<comment type="cofactor">
    <cofactor evidence="1 6">
        <name>FAD</name>
        <dbReference type="ChEBI" id="CHEBI:57692"/>
    </cofactor>
</comment>
<dbReference type="InterPro" id="IPR037069">
    <property type="entry name" value="AcylCoA_DH/ox_N_sf"/>
</dbReference>
<evidence type="ECO:0000256" key="6">
    <source>
        <dbReference type="RuleBase" id="RU362125"/>
    </source>
</evidence>
<dbReference type="Gene3D" id="2.40.110.10">
    <property type="entry name" value="Butyryl-CoA Dehydrogenase, subunit A, domain 2"/>
    <property type="match status" value="1"/>
</dbReference>
<dbReference type="GO" id="GO:0003995">
    <property type="term" value="F:acyl-CoA dehydrogenase activity"/>
    <property type="evidence" value="ECO:0007669"/>
    <property type="project" value="TreeGrafter"/>
</dbReference>
<gene>
    <name evidence="10" type="ORF">HS99_0001075</name>
</gene>
<accession>A0A1E7NFC5</accession>
<reference evidence="10" key="1">
    <citation type="submission" date="2016-08" db="EMBL/GenBank/DDBJ databases">
        <title>Sequencing, Assembly and Comparative Genomics of S. aureofaciens ATCC 10762.</title>
        <authorList>
            <person name="Gradnigo J.S."/>
            <person name="Johnson N."/>
            <person name="Somerville G.A."/>
        </authorList>
    </citation>
    <scope>NUCLEOTIDE SEQUENCE [LARGE SCALE GENOMIC DNA]</scope>
    <source>
        <strain evidence="10">ATCC 10762</strain>
    </source>
</reference>
<dbReference type="Gene3D" id="1.20.140.10">
    <property type="entry name" value="Butyryl-CoA Dehydrogenase, subunit A, domain 3"/>
    <property type="match status" value="1"/>
</dbReference>
<dbReference type="Pfam" id="PF00441">
    <property type="entry name" value="Acyl-CoA_dh_1"/>
    <property type="match status" value="1"/>
</dbReference>
<dbReference type="Proteomes" id="UP000037395">
    <property type="component" value="Unassembled WGS sequence"/>
</dbReference>
<dbReference type="InterPro" id="IPR009100">
    <property type="entry name" value="AcylCoA_DH/oxidase_NM_dom_sf"/>
</dbReference>
<evidence type="ECO:0000313" key="11">
    <source>
        <dbReference type="Proteomes" id="UP000037395"/>
    </source>
</evidence>
<evidence type="ECO:0000256" key="2">
    <source>
        <dbReference type="ARBA" id="ARBA00009347"/>
    </source>
</evidence>
<dbReference type="PANTHER" id="PTHR48083">
    <property type="entry name" value="MEDIUM-CHAIN SPECIFIC ACYL-COA DEHYDROGENASE, MITOCHONDRIAL-RELATED"/>
    <property type="match status" value="1"/>
</dbReference>
<evidence type="ECO:0000256" key="3">
    <source>
        <dbReference type="ARBA" id="ARBA00022630"/>
    </source>
</evidence>
<comment type="similarity">
    <text evidence="2 6">Belongs to the acyl-CoA dehydrogenase family.</text>
</comment>
<dbReference type="GO" id="GO:0005737">
    <property type="term" value="C:cytoplasm"/>
    <property type="evidence" value="ECO:0007669"/>
    <property type="project" value="TreeGrafter"/>
</dbReference>
<dbReference type="GO" id="GO:0050660">
    <property type="term" value="F:flavin adenine dinucleotide binding"/>
    <property type="evidence" value="ECO:0007669"/>
    <property type="project" value="InterPro"/>
</dbReference>
<dbReference type="OrthoDB" id="3666321at2"/>
<keyword evidence="3 6" id="KW-0285">Flavoprotein</keyword>
<evidence type="ECO:0000256" key="4">
    <source>
        <dbReference type="ARBA" id="ARBA00022827"/>
    </source>
</evidence>
<dbReference type="PANTHER" id="PTHR48083:SF2">
    <property type="entry name" value="MEDIUM-CHAIN SPECIFIC ACYL-COA DEHYDROGENASE, MITOCHONDRIAL"/>
    <property type="match status" value="1"/>
</dbReference>
<evidence type="ECO:0000259" key="8">
    <source>
        <dbReference type="Pfam" id="PF00441"/>
    </source>
</evidence>
<evidence type="ECO:0000256" key="7">
    <source>
        <dbReference type="SAM" id="MobiDB-lite"/>
    </source>
</evidence>
<dbReference type="InterPro" id="IPR036250">
    <property type="entry name" value="AcylCo_DH-like_C"/>
</dbReference>
<dbReference type="CDD" id="cd00567">
    <property type="entry name" value="ACAD"/>
    <property type="match status" value="1"/>
</dbReference>
<comment type="caution">
    <text evidence="10">The sequence shown here is derived from an EMBL/GenBank/DDBJ whole genome shotgun (WGS) entry which is preliminary data.</text>
</comment>
<dbReference type="InterPro" id="IPR009075">
    <property type="entry name" value="AcylCo_DH/oxidase_C"/>
</dbReference>
<dbReference type="GO" id="GO:0033539">
    <property type="term" value="P:fatty acid beta-oxidation using acyl-CoA dehydrogenase"/>
    <property type="evidence" value="ECO:0007669"/>
    <property type="project" value="TreeGrafter"/>
</dbReference>
<evidence type="ECO:0000313" key="10">
    <source>
        <dbReference type="EMBL" id="OEV39335.1"/>
    </source>
</evidence>
<keyword evidence="5 6" id="KW-0560">Oxidoreductase</keyword>
<dbReference type="AlphaFoldDB" id="A0A1E7NFC5"/>
<dbReference type="SUPFAM" id="SSF47203">
    <property type="entry name" value="Acyl-CoA dehydrogenase C-terminal domain-like"/>
    <property type="match status" value="1"/>
</dbReference>
<feature type="domain" description="Acyl-CoA dehydrogenase/oxidase C-terminal" evidence="8">
    <location>
        <begin position="258"/>
        <end position="406"/>
    </location>
</feature>
<evidence type="ECO:0008006" key="12">
    <source>
        <dbReference type="Google" id="ProtNLM"/>
    </source>
</evidence>
<evidence type="ECO:0000256" key="1">
    <source>
        <dbReference type="ARBA" id="ARBA00001974"/>
    </source>
</evidence>
<dbReference type="SUPFAM" id="SSF56645">
    <property type="entry name" value="Acyl-CoA dehydrogenase NM domain-like"/>
    <property type="match status" value="1"/>
</dbReference>
<dbReference type="EMBL" id="JPRF03000001">
    <property type="protein sequence ID" value="OEV39335.1"/>
    <property type="molecule type" value="Genomic_DNA"/>
</dbReference>
<protein>
    <recommendedName>
        <fullName evidence="12">Acyl-CoA dehydrogenase</fullName>
    </recommendedName>
</protein>
<keyword evidence="11" id="KW-1185">Reference proteome</keyword>
<dbReference type="InterPro" id="IPR006091">
    <property type="entry name" value="Acyl-CoA_Oxase/DH_mid-dom"/>
</dbReference>